<keyword evidence="1" id="KW-0732">Signal</keyword>
<dbReference type="Proteomes" id="UP000233837">
    <property type="component" value="Unassembled WGS sequence"/>
</dbReference>
<sequence>MTAIIIVLSIVAVEDLYLEQMDVNIAFLHGDFNEELYMMQPWGYIVISNEDLVSRLRRSLYGLK</sequence>
<accession>A0A2I0WX84</accession>
<dbReference type="AlphaFoldDB" id="A0A2I0WX84"/>
<dbReference type="EMBL" id="KZ502363">
    <property type="protein sequence ID" value="PKU80261.1"/>
    <property type="molecule type" value="Genomic_DNA"/>
</dbReference>
<feature type="chain" id="PRO_5014154341" evidence="1">
    <location>
        <begin position="16"/>
        <end position="64"/>
    </location>
</feature>
<evidence type="ECO:0000313" key="3">
    <source>
        <dbReference type="EMBL" id="PKU80261.1"/>
    </source>
</evidence>
<name>A0A2I0WX84_9ASPA</name>
<keyword evidence="4" id="KW-1185">Reference proteome</keyword>
<proteinExistence type="predicted"/>
<gene>
    <name evidence="3" type="ORF">MA16_Dca005792</name>
</gene>
<evidence type="ECO:0000313" key="4">
    <source>
        <dbReference type="Proteomes" id="UP000233837"/>
    </source>
</evidence>
<reference evidence="3 4" key="2">
    <citation type="journal article" date="2017" name="Nature">
        <title>The Apostasia genome and the evolution of orchids.</title>
        <authorList>
            <person name="Zhang G.Q."/>
            <person name="Liu K.W."/>
            <person name="Li Z."/>
            <person name="Lohaus R."/>
            <person name="Hsiao Y.Y."/>
            <person name="Niu S.C."/>
            <person name="Wang J.Y."/>
            <person name="Lin Y.C."/>
            <person name="Xu Q."/>
            <person name="Chen L.J."/>
            <person name="Yoshida K."/>
            <person name="Fujiwara S."/>
            <person name="Wang Z.W."/>
            <person name="Zhang Y.Q."/>
            <person name="Mitsuda N."/>
            <person name="Wang M."/>
            <person name="Liu G.H."/>
            <person name="Pecoraro L."/>
            <person name="Huang H.X."/>
            <person name="Xiao X.J."/>
            <person name="Lin M."/>
            <person name="Wu X.Y."/>
            <person name="Wu W.L."/>
            <person name="Chen Y.Y."/>
            <person name="Chang S.B."/>
            <person name="Sakamoto S."/>
            <person name="Ohme-Takagi M."/>
            <person name="Yagi M."/>
            <person name="Zeng S.J."/>
            <person name="Shen C.Y."/>
            <person name="Yeh C.M."/>
            <person name="Luo Y.B."/>
            <person name="Tsai W.C."/>
            <person name="Van de Peer Y."/>
            <person name="Liu Z.J."/>
        </authorList>
    </citation>
    <scope>NUCLEOTIDE SEQUENCE [LARGE SCALE GENOMIC DNA]</scope>
    <source>
        <tissue evidence="3">The whole plant</tissue>
    </source>
</reference>
<protein>
    <submittedName>
        <fullName evidence="3">Retrovirus-related Pol polyprotein from transposon TNT 1-94</fullName>
    </submittedName>
</protein>
<feature type="domain" description="Reverse transcriptase Ty1/copia-type" evidence="2">
    <location>
        <begin position="4"/>
        <end position="64"/>
    </location>
</feature>
<dbReference type="Pfam" id="PF07727">
    <property type="entry name" value="RVT_2"/>
    <property type="match status" value="1"/>
</dbReference>
<reference evidence="3 4" key="1">
    <citation type="journal article" date="2016" name="Sci. Rep.">
        <title>The Dendrobium catenatum Lindl. genome sequence provides insights into polysaccharide synthase, floral development and adaptive evolution.</title>
        <authorList>
            <person name="Zhang G.Q."/>
            <person name="Xu Q."/>
            <person name="Bian C."/>
            <person name="Tsai W.C."/>
            <person name="Yeh C.M."/>
            <person name="Liu K.W."/>
            <person name="Yoshida K."/>
            <person name="Zhang L.S."/>
            <person name="Chang S.B."/>
            <person name="Chen F."/>
            <person name="Shi Y."/>
            <person name="Su Y.Y."/>
            <person name="Zhang Y.Q."/>
            <person name="Chen L.J."/>
            <person name="Yin Y."/>
            <person name="Lin M."/>
            <person name="Huang H."/>
            <person name="Deng H."/>
            <person name="Wang Z.W."/>
            <person name="Zhu S.L."/>
            <person name="Zhao X."/>
            <person name="Deng C."/>
            <person name="Niu S.C."/>
            <person name="Huang J."/>
            <person name="Wang M."/>
            <person name="Liu G.H."/>
            <person name="Yang H.J."/>
            <person name="Xiao X.J."/>
            <person name="Hsiao Y.Y."/>
            <person name="Wu W.L."/>
            <person name="Chen Y.Y."/>
            <person name="Mitsuda N."/>
            <person name="Ohme-Takagi M."/>
            <person name="Luo Y.B."/>
            <person name="Van de Peer Y."/>
            <person name="Liu Z.J."/>
        </authorList>
    </citation>
    <scope>NUCLEOTIDE SEQUENCE [LARGE SCALE GENOMIC DNA]</scope>
    <source>
        <tissue evidence="3">The whole plant</tissue>
    </source>
</reference>
<evidence type="ECO:0000256" key="1">
    <source>
        <dbReference type="SAM" id="SignalP"/>
    </source>
</evidence>
<dbReference type="InterPro" id="IPR013103">
    <property type="entry name" value="RVT_2"/>
</dbReference>
<feature type="signal peptide" evidence="1">
    <location>
        <begin position="1"/>
        <end position="15"/>
    </location>
</feature>
<evidence type="ECO:0000259" key="2">
    <source>
        <dbReference type="Pfam" id="PF07727"/>
    </source>
</evidence>
<organism evidence="3 4">
    <name type="scientific">Dendrobium catenatum</name>
    <dbReference type="NCBI Taxonomy" id="906689"/>
    <lineage>
        <taxon>Eukaryota</taxon>
        <taxon>Viridiplantae</taxon>
        <taxon>Streptophyta</taxon>
        <taxon>Embryophyta</taxon>
        <taxon>Tracheophyta</taxon>
        <taxon>Spermatophyta</taxon>
        <taxon>Magnoliopsida</taxon>
        <taxon>Liliopsida</taxon>
        <taxon>Asparagales</taxon>
        <taxon>Orchidaceae</taxon>
        <taxon>Epidendroideae</taxon>
        <taxon>Malaxideae</taxon>
        <taxon>Dendrobiinae</taxon>
        <taxon>Dendrobium</taxon>
    </lineage>
</organism>